<feature type="transmembrane region" description="Helical" evidence="1">
    <location>
        <begin position="1389"/>
        <end position="1413"/>
    </location>
</feature>
<evidence type="ECO:0000313" key="4">
    <source>
        <dbReference type="Proteomes" id="UP000689195"/>
    </source>
</evidence>
<accession>A0A8S1WSN1</accession>
<dbReference type="InterPro" id="IPR006212">
    <property type="entry name" value="Furin_repeat"/>
</dbReference>
<protein>
    <recommendedName>
        <fullName evidence="2">EGF-like domain-containing protein</fullName>
    </recommendedName>
</protein>
<organism evidence="3 4">
    <name type="scientific">Paramecium pentaurelia</name>
    <dbReference type="NCBI Taxonomy" id="43138"/>
    <lineage>
        <taxon>Eukaryota</taxon>
        <taxon>Sar</taxon>
        <taxon>Alveolata</taxon>
        <taxon>Ciliophora</taxon>
        <taxon>Intramacronucleata</taxon>
        <taxon>Oligohymenophorea</taxon>
        <taxon>Peniculida</taxon>
        <taxon>Parameciidae</taxon>
        <taxon>Paramecium</taxon>
    </lineage>
</organism>
<feature type="domain" description="EGF-like" evidence="2">
    <location>
        <begin position="97"/>
        <end position="125"/>
    </location>
</feature>
<dbReference type="InterPro" id="IPR000742">
    <property type="entry name" value="EGF"/>
</dbReference>
<sequence>MKIRFVKNVISNVKLVQTRVTNAQVVNFNQIPIENPYLNGYFDDGIQLQCQQCNFKCKICVNESNHCQICQNSIRINPPKCECMNGYYEDEQSTCQICATQCNTCLLEPTNCLTCKPGRIEQDCKCIDGYFETGQTLCSQCAFQCATCDFHQFNCKSCKGDRFQEPQCICQSGYFDDQFNENCQKCDSTCLECNIHGCLQCAANRLLNQDMECIPPPNSIWYDNTPWCSTCQVAVIKAYLSDDIGKIILHFDFPLNPKGFNSQIEINKCLQLFEEETVLKFGQNSVCYINQENNQQLLISFGEYSKIKVGEDIQFKSNSISHINCETSLEKFIFATLKMPINPSPPQIEYNVPHHKLNPFSDNSVYLKSIKNNGNRKLDNIIWICQVQTSEDSSALWQFLDQINFVQEYNLFIPKFTLPVGAELKFKIQYENFIFISSYSEFTIYTHKGDLPQINIYVKPSYFVYETIQIGTSAGNLDQQIQKDNTKYQIQMFEIDRIPLKSSSSQLNISVQSYSFEQINANIQKYTLSPNSTYTFQVIATNLNTQQVQQQNFTLDIPFGGLICYFNNLGVQNIRKDLNLLIYCKDLDTKYEWNDDPDLLIHVDCRDLSLNSPCQTEQKKTIKVNTTNTYQFIKRNTISSYSVQEWTVKVSKFQQTSKFVSIIVYLDNDFPVLELEFNKGYQMRKINNYEQLNFTFLIPFHQKPQLLELSIAIIYNYEIIKILQPKYVSHQFKIFDSIKELNFGDNVNIKFLAQYTNSIMPSLYNLKLSINQPPQCSKLFVTRSSDLALTEINVTTTCEQSNDFPYRYQLRLFLRESDLTGFLQGQLDNSLTFYSFQNKNFFSVQIPQSVDSSTVGVLIQVLDSGGSMSQIFERITSKPAKINCSQFQYQNNNLQYKVSLLFEAINQNCSQLYLKLYSDLLYEQILPDPNDNNLKFQAIKLYNKFQHALIKPKNRLLDEENPQICYDVNTTHYYVTQHSSEIQNNLTQKIKDLEKNTLNLMRALNYLSQIKKQCEEELLRNQYIWNEEIFQQLQNSQDSLINLLYFLDDIYSDFSNINTKNETIYKIIFDLLNYIPKIVQEIQNTILINDKPIVVQGEEILWQIKRRTKQDFNKIFDIEATEEDYLIDFIQFEQTSLLSNPLRFTSELDNQLQKEFNDETLKIYSKNYYQIKLQNVYKNRFLQFESFPSKFSTKLGTYQLCLNDTQIIKVYEMQCVLRTNSGDFHKCILNRILNNDTMEQNCECNKFGEIFLITSYNFSQVIVNDTFQQQQGIDNVFLSQYFLILLICVSSLIFMQMAIYIFYLIKDCKNQQINFIQDNIDPQINLDKKSLIYVGNSAVFRDKFKQIHQTISLLYYRDQYIQFSYRILEVLSQFNILLSLTILECYDQIHSILIICVLIVANPVIILILRIFYKIVEAIYRFRRIAAFISNFILIILLMTPNLALLIFYQQKIQIQLGQYQVAIIFFGTIVIWQLLIEPITVFARIFVYRLIASSIKNMEMNSIYHFMHFFVMHSSLEEIFEEFTKI</sequence>
<evidence type="ECO:0000256" key="1">
    <source>
        <dbReference type="SAM" id="Phobius"/>
    </source>
</evidence>
<feature type="domain" description="EGF-like" evidence="2">
    <location>
        <begin position="59"/>
        <end position="96"/>
    </location>
</feature>
<feature type="domain" description="EGF-like" evidence="2">
    <location>
        <begin position="147"/>
        <end position="184"/>
    </location>
</feature>
<keyword evidence="4" id="KW-1185">Reference proteome</keyword>
<comment type="caution">
    <text evidence="3">The sequence shown here is derived from an EMBL/GenBank/DDBJ whole genome shotgun (WGS) entry which is preliminary data.</text>
</comment>
<reference evidence="3" key="1">
    <citation type="submission" date="2021-01" db="EMBL/GenBank/DDBJ databases">
        <authorList>
            <consortium name="Genoscope - CEA"/>
            <person name="William W."/>
        </authorList>
    </citation>
    <scope>NUCLEOTIDE SEQUENCE</scope>
</reference>
<feature type="transmembrane region" description="Helical" evidence="1">
    <location>
        <begin position="1460"/>
        <end position="1488"/>
    </location>
</feature>
<name>A0A8S1WSN1_9CILI</name>
<dbReference type="PANTHER" id="PTHR15332">
    <property type="entry name" value="PROPROTEIN CONVERTASE SUBTILISIN_KEXIN TYPE 5-LIKE"/>
    <property type="match status" value="1"/>
</dbReference>
<keyword evidence="1" id="KW-0812">Transmembrane</keyword>
<gene>
    <name evidence="3" type="ORF">PPENT_87.1.T1020208</name>
</gene>
<dbReference type="SMART" id="SM00261">
    <property type="entry name" value="FU"/>
    <property type="match status" value="3"/>
</dbReference>
<dbReference type="SMART" id="SM00181">
    <property type="entry name" value="EGF"/>
    <property type="match status" value="3"/>
</dbReference>
<evidence type="ECO:0000313" key="3">
    <source>
        <dbReference type="EMBL" id="CAD8192868.1"/>
    </source>
</evidence>
<dbReference type="OrthoDB" id="311275at2759"/>
<dbReference type="PANTHER" id="PTHR15332:SF175">
    <property type="entry name" value="PROPROTEIN CONVERTASE SUBTILISIN_KEXIN TYPE 5-LIKE"/>
    <property type="match status" value="1"/>
</dbReference>
<dbReference type="EMBL" id="CAJJDO010000102">
    <property type="protein sequence ID" value="CAD8192868.1"/>
    <property type="molecule type" value="Genomic_DNA"/>
</dbReference>
<proteinExistence type="predicted"/>
<dbReference type="Proteomes" id="UP000689195">
    <property type="component" value="Unassembled WGS sequence"/>
</dbReference>
<feature type="transmembrane region" description="Helical" evidence="1">
    <location>
        <begin position="1363"/>
        <end position="1383"/>
    </location>
</feature>
<evidence type="ECO:0000259" key="2">
    <source>
        <dbReference type="SMART" id="SM00181"/>
    </source>
</evidence>
<keyword evidence="1" id="KW-0472">Membrane</keyword>
<keyword evidence="1" id="KW-1133">Transmembrane helix</keyword>
<feature type="transmembrane region" description="Helical" evidence="1">
    <location>
        <begin position="1425"/>
        <end position="1448"/>
    </location>
</feature>
<feature type="transmembrane region" description="Helical" evidence="1">
    <location>
        <begin position="1281"/>
        <end position="1305"/>
    </location>
</feature>